<evidence type="ECO:0000256" key="3">
    <source>
        <dbReference type="ARBA" id="ARBA00021717"/>
    </source>
</evidence>
<reference evidence="11 12" key="1">
    <citation type="submission" date="2020-08" db="EMBL/GenBank/DDBJ databases">
        <title>Genomic Encyclopedia of Type Strains, Phase IV (KMG-IV): sequencing the most valuable type-strain genomes for metagenomic binning, comparative biology and taxonomic classification.</title>
        <authorList>
            <person name="Goeker M."/>
        </authorList>
    </citation>
    <scope>NUCLEOTIDE SEQUENCE [LARGE SCALE GENOMIC DNA]</scope>
    <source>
        <strain evidence="11 12">DSM 25897</strain>
    </source>
</reference>
<keyword evidence="8 10" id="KW-0975">Bacterial flagellum</keyword>
<evidence type="ECO:0000256" key="10">
    <source>
        <dbReference type="RuleBase" id="RU362071"/>
    </source>
</evidence>
<dbReference type="AlphaFoldDB" id="A0A7W7Y251"/>
<dbReference type="RefSeq" id="WP_183949377.1">
    <property type="nucleotide sequence ID" value="NZ_JACHHX010000031.1"/>
</dbReference>
<comment type="caution">
    <text evidence="11">The sequence shown here is derived from an EMBL/GenBank/DDBJ whole genome shotgun (WGS) entry which is preliminary data.</text>
</comment>
<dbReference type="EMBL" id="JACHHX010000031">
    <property type="protein sequence ID" value="MBB5016716.1"/>
    <property type="molecule type" value="Genomic_DNA"/>
</dbReference>
<dbReference type="GO" id="GO:0005886">
    <property type="term" value="C:plasma membrane"/>
    <property type="evidence" value="ECO:0007669"/>
    <property type="project" value="UniProtKB-SubCell"/>
</dbReference>
<evidence type="ECO:0000256" key="1">
    <source>
        <dbReference type="ARBA" id="ARBA00002578"/>
    </source>
</evidence>
<keyword evidence="6 10" id="KW-1133">Transmembrane helix</keyword>
<keyword evidence="4 10" id="KW-1003">Cell membrane</keyword>
<dbReference type="PRINTS" id="PR00953">
    <property type="entry name" value="TYPE3IMRPROT"/>
</dbReference>
<feature type="transmembrane region" description="Helical" evidence="10">
    <location>
        <begin position="20"/>
        <end position="38"/>
    </location>
</feature>
<comment type="function">
    <text evidence="1 10">Role in flagellar biosynthesis.</text>
</comment>
<gene>
    <name evidence="11" type="ORF">HNQ58_002639</name>
</gene>
<evidence type="ECO:0000256" key="5">
    <source>
        <dbReference type="ARBA" id="ARBA00022692"/>
    </source>
</evidence>
<proteinExistence type="inferred from homology"/>
<keyword evidence="11" id="KW-0282">Flagellum</keyword>
<evidence type="ECO:0000256" key="8">
    <source>
        <dbReference type="ARBA" id="ARBA00023143"/>
    </source>
</evidence>
<protein>
    <recommendedName>
        <fullName evidence="3 9">Flagellar biosynthetic protein FliR</fullName>
    </recommendedName>
</protein>
<dbReference type="InterPro" id="IPR006303">
    <property type="entry name" value="FliR"/>
</dbReference>
<dbReference type="GO" id="GO:0006605">
    <property type="term" value="P:protein targeting"/>
    <property type="evidence" value="ECO:0007669"/>
    <property type="project" value="UniProtKB-UniRule"/>
</dbReference>
<feature type="transmembrane region" description="Helical" evidence="10">
    <location>
        <begin position="224"/>
        <end position="242"/>
    </location>
</feature>
<sequence>MDPATAFLVDAQRLFGFVEAALWTLLRVGAVLMAAPLIGTRAVPVRVRMMFAMALAVTLAPVLPAPPPVASVDALTVLNVIREIAVGVAMGFVLRLAFEAGALAGELVSQGMALSFAQMADPLRGGASSGVVGQWFYVALALLFFAFDAHLALVGLIADSYRLLPVGTPLADPARLAAAVPAFLPTVLYAGVMIALPVMVAMLVVNLSFGVLSRAAPALNPIQIGLPAALVIGLFLLTILTGELAGPAKQLFEAAFEHAGGMLR</sequence>
<organism evidence="11 12">
    <name type="scientific">Rehaibacterium terrae</name>
    <dbReference type="NCBI Taxonomy" id="1341696"/>
    <lineage>
        <taxon>Bacteria</taxon>
        <taxon>Pseudomonadati</taxon>
        <taxon>Pseudomonadota</taxon>
        <taxon>Gammaproteobacteria</taxon>
        <taxon>Lysobacterales</taxon>
        <taxon>Lysobacteraceae</taxon>
        <taxon>Rehaibacterium</taxon>
    </lineage>
</organism>
<evidence type="ECO:0000313" key="11">
    <source>
        <dbReference type="EMBL" id="MBB5016716.1"/>
    </source>
</evidence>
<evidence type="ECO:0000256" key="7">
    <source>
        <dbReference type="ARBA" id="ARBA00023136"/>
    </source>
</evidence>
<keyword evidence="5 10" id="KW-0812">Transmembrane</keyword>
<dbReference type="GO" id="GO:0009425">
    <property type="term" value="C:bacterial-type flagellum basal body"/>
    <property type="evidence" value="ECO:0007669"/>
    <property type="project" value="UniProtKB-SubCell"/>
</dbReference>
<keyword evidence="11" id="KW-0966">Cell projection</keyword>
<dbReference type="InterPro" id="IPR002010">
    <property type="entry name" value="T3SS_IM_R"/>
</dbReference>
<dbReference type="Proteomes" id="UP000519004">
    <property type="component" value="Unassembled WGS sequence"/>
</dbReference>
<evidence type="ECO:0000256" key="4">
    <source>
        <dbReference type="ARBA" id="ARBA00022475"/>
    </source>
</evidence>
<evidence type="ECO:0000256" key="6">
    <source>
        <dbReference type="ARBA" id="ARBA00022989"/>
    </source>
</evidence>
<dbReference type="NCBIfam" id="TIGR01400">
    <property type="entry name" value="fliR"/>
    <property type="match status" value="1"/>
</dbReference>
<comment type="caution">
    <text evidence="10">Lacks conserved residue(s) required for the propagation of feature annotation.</text>
</comment>
<evidence type="ECO:0000313" key="12">
    <source>
        <dbReference type="Proteomes" id="UP000519004"/>
    </source>
</evidence>
<feature type="transmembrane region" description="Helical" evidence="10">
    <location>
        <begin position="135"/>
        <end position="158"/>
    </location>
</feature>
<keyword evidence="7 10" id="KW-0472">Membrane</keyword>
<comment type="subcellular location">
    <subcellularLocation>
        <location evidence="10">Cell membrane</location>
        <topology evidence="10">Multi-pass membrane protein</topology>
    </subcellularLocation>
    <subcellularLocation>
        <location evidence="10">Bacterial flagellum basal body</location>
    </subcellularLocation>
</comment>
<feature type="transmembrane region" description="Helical" evidence="10">
    <location>
        <begin position="187"/>
        <end position="212"/>
    </location>
</feature>
<keyword evidence="11" id="KW-0969">Cilium</keyword>
<evidence type="ECO:0000256" key="9">
    <source>
        <dbReference type="NCBIfam" id="TIGR01400"/>
    </source>
</evidence>
<accession>A0A7W7Y251</accession>
<dbReference type="GO" id="GO:0044780">
    <property type="term" value="P:bacterial-type flagellum assembly"/>
    <property type="evidence" value="ECO:0007669"/>
    <property type="project" value="UniProtKB-UniRule"/>
</dbReference>
<dbReference type="PANTHER" id="PTHR30065:SF8">
    <property type="entry name" value="FLAGELLAR BIOSYNTHETIC PROTEIN FLIR"/>
    <property type="match status" value="1"/>
</dbReference>
<dbReference type="PANTHER" id="PTHR30065">
    <property type="entry name" value="FLAGELLAR BIOSYNTHETIC PROTEIN FLIR"/>
    <property type="match status" value="1"/>
</dbReference>
<comment type="similarity">
    <text evidence="2 10">Belongs to the FliR/MopE/SpaR family.</text>
</comment>
<dbReference type="Pfam" id="PF01311">
    <property type="entry name" value="Bac_export_1"/>
    <property type="match status" value="1"/>
</dbReference>
<keyword evidence="12" id="KW-1185">Reference proteome</keyword>
<name>A0A7W7Y251_9GAMM</name>
<evidence type="ECO:0000256" key="2">
    <source>
        <dbReference type="ARBA" id="ARBA00009772"/>
    </source>
</evidence>